<evidence type="ECO:0000256" key="1">
    <source>
        <dbReference type="ARBA" id="ARBA00004479"/>
    </source>
</evidence>
<feature type="domain" description="L-type lectin-like" evidence="7">
    <location>
        <begin position="1"/>
        <end position="210"/>
    </location>
</feature>
<keyword evidence="3" id="KW-0732">Signal</keyword>
<dbReference type="GO" id="GO:0006888">
    <property type="term" value="P:endoplasmic reticulum to Golgi vesicle-mediated transport"/>
    <property type="evidence" value="ECO:0007669"/>
    <property type="project" value="TreeGrafter"/>
</dbReference>
<protein>
    <recommendedName>
        <fullName evidence="7">L-type lectin-like domain-containing protein</fullName>
    </recommendedName>
</protein>
<proteinExistence type="predicted"/>
<comment type="subcellular location">
    <subcellularLocation>
        <location evidence="1">Membrane</location>
        <topology evidence="1">Single-pass type I membrane protein</topology>
    </subcellularLocation>
</comment>
<sequence>MIRGYDLKMSLFSPFEKSLFENWDTYGSVKIRGNRIVFISPEHELNTGAIWQKHRNIHEEWYAKISLSLTLIQSENFGFALWYTSERGKTGIVFGSKDRWDGLGIFFNIGLNKKPSIGGHLNDGSVEYSKFKNPLIQAFGACSIIYQNPNETLTYKLSYSRGIIQIELNDTICFKTTQINLPSDYYFGISTQSENGAESLEIHSFEVDGMKSNYIDSNEHIYTHIHKEDKNINNDSSSYSARILNDLPTLLNQLLNITNEQLKIKNAIENINESLDSLSKAISNSESKLYRNEEVINMFSDKISRSISYLLEYRQKNETFLIHDLLSESIAKKIASINSNIKFFIIMNIIIQIILLSTYIVYRRKTDEYPRKIL</sequence>
<dbReference type="GO" id="GO:0005789">
    <property type="term" value="C:endoplasmic reticulum membrane"/>
    <property type="evidence" value="ECO:0007669"/>
    <property type="project" value="TreeGrafter"/>
</dbReference>
<organism evidence="8 9">
    <name type="scientific">Pneumocystis wakefieldiae</name>
    <dbReference type="NCBI Taxonomy" id="38082"/>
    <lineage>
        <taxon>Eukaryota</taxon>
        <taxon>Fungi</taxon>
        <taxon>Dikarya</taxon>
        <taxon>Ascomycota</taxon>
        <taxon>Taphrinomycotina</taxon>
        <taxon>Pneumocystomycetes</taxon>
        <taxon>Pneumocystaceae</taxon>
        <taxon>Pneumocystis</taxon>
    </lineage>
</organism>
<dbReference type="Pfam" id="PF03388">
    <property type="entry name" value="Lectin_leg-like"/>
    <property type="match status" value="1"/>
</dbReference>
<dbReference type="InterPro" id="IPR013320">
    <property type="entry name" value="ConA-like_dom_sf"/>
</dbReference>
<evidence type="ECO:0000313" key="8">
    <source>
        <dbReference type="EMBL" id="QSL64749.1"/>
    </source>
</evidence>
<dbReference type="CDD" id="cd07308">
    <property type="entry name" value="lectin_leg-like"/>
    <property type="match status" value="1"/>
</dbReference>
<keyword evidence="9" id="KW-1185">Reference proteome</keyword>
<keyword evidence="5 6" id="KW-0472">Membrane</keyword>
<dbReference type="Proteomes" id="UP000663699">
    <property type="component" value="Chromosome 3"/>
</dbReference>
<keyword evidence="4 6" id="KW-1133">Transmembrane helix</keyword>
<dbReference type="PANTHER" id="PTHR12223:SF28">
    <property type="entry name" value="LECTIN, MANNOSE BINDING 1 LIKE"/>
    <property type="match status" value="1"/>
</dbReference>
<evidence type="ECO:0000256" key="5">
    <source>
        <dbReference type="ARBA" id="ARBA00023136"/>
    </source>
</evidence>
<feature type="transmembrane region" description="Helical" evidence="6">
    <location>
        <begin position="343"/>
        <end position="362"/>
    </location>
</feature>
<dbReference type="GO" id="GO:0005793">
    <property type="term" value="C:endoplasmic reticulum-Golgi intermediate compartment"/>
    <property type="evidence" value="ECO:0007669"/>
    <property type="project" value="TreeGrafter"/>
</dbReference>
<dbReference type="AlphaFoldDB" id="A0A899FZR0"/>
<evidence type="ECO:0000256" key="2">
    <source>
        <dbReference type="ARBA" id="ARBA00022692"/>
    </source>
</evidence>
<dbReference type="GO" id="GO:0030134">
    <property type="term" value="C:COPII-coated ER to Golgi transport vesicle"/>
    <property type="evidence" value="ECO:0007669"/>
    <property type="project" value="TreeGrafter"/>
</dbReference>
<dbReference type="PROSITE" id="PS51328">
    <property type="entry name" value="L_LECTIN_LIKE"/>
    <property type="match status" value="1"/>
</dbReference>
<evidence type="ECO:0000256" key="3">
    <source>
        <dbReference type="ARBA" id="ARBA00022729"/>
    </source>
</evidence>
<gene>
    <name evidence="8" type="ORF">MERGE_002051</name>
</gene>
<dbReference type="InterPro" id="IPR051136">
    <property type="entry name" value="Intracellular_Lectin-GPT"/>
</dbReference>
<dbReference type="GO" id="GO:0000139">
    <property type="term" value="C:Golgi membrane"/>
    <property type="evidence" value="ECO:0007669"/>
    <property type="project" value="TreeGrafter"/>
</dbReference>
<dbReference type="Gene3D" id="2.60.120.200">
    <property type="match status" value="1"/>
</dbReference>
<dbReference type="EMBL" id="CP054534">
    <property type="protein sequence ID" value="QSL64749.1"/>
    <property type="molecule type" value="Genomic_DNA"/>
</dbReference>
<keyword evidence="2 6" id="KW-0812">Transmembrane</keyword>
<dbReference type="PANTHER" id="PTHR12223">
    <property type="entry name" value="VESICULAR MANNOSE-BINDING LECTIN"/>
    <property type="match status" value="1"/>
</dbReference>
<dbReference type="OrthoDB" id="10265193at2759"/>
<evidence type="ECO:0000313" key="9">
    <source>
        <dbReference type="Proteomes" id="UP000663699"/>
    </source>
</evidence>
<dbReference type="SUPFAM" id="SSF49899">
    <property type="entry name" value="Concanavalin A-like lectins/glucanases"/>
    <property type="match status" value="1"/>
</dbReference>
<accession>A0A899FZR0</accession>
<dbReference type="GO" id="GO:0005537">
    <property type="term" value="F:D-mannose binding"/>
    <property type="evidence" value="ECO:0007669"/>
    <property type="project" value="TreeGrafter"/>
</dbReference>
<name>A0A899FZR0_9ASCO</name>
<reference evidence="8" key="1">
    <citation type="submission" date="2020-06" db="EMBL/GenBank/DDBJ databases">
        <title>Genomes of multiple members of Pneumocystis genus reveal paths to human pathogen Pneumocystis jirovecii.</title>
        <authorList>
            <person name="Cisse O.H."/>
            <person name="Ma L."/>
            <person name="Dekker J."/>
            <person name="Khil P."/>
            <person name="Jo J."/>
            <person name="Brenchley J."/>
            <person name="Blair R."/>
            <person name="Pahar B."/>
            <person name="Chabe M."/>
            <person name="Van Rompay K.A."/>
            <person name="Keesler R."/>
            <person name="Sukura A."/>
            <person name="Hirsch V."/>
            <person name="Kutty G."/>
            <person name="Liu Y."/>
            <person name="Peng L."/>
            <person name="Chen J."/>
            <person name="Song J."/>
            <person name="Weissenbacher-Lang C."/>
            <person name="Xu J."/>
            <person name="Upham N.S."/>
            <person name="Stajich J.E."/>
            <person name="Cuomo C.A."/>
            <person name="Cushion M.T."/>
            <person name="Kovacs J.A."/>
        </authorList>
    </citation>
    <scope>NUCLEOTIDE SEQUENCE</scope>
    <source>
        <strain evidence="8">2A</strain>
    </source>
</reference>
<evidence type="ECO:0000259" key="7">
    <source>
        <dbReference type="PROSITE" id="PS51328"/>
    </source>
</evidence>
<evidence type="ECO:0000256" key="4">
    <source>
        <dbReference type="ARBA" id="ARBA00022989"/>
    </source>
</evidence>
<dbReference type="InterPro" id="IPR005052">
    <property type="entry name" value="Lectin_leg"/>
</dbReference>
<evidence type="ECO:0000256" key="6">
    <source>
        <dbReference type="SAM" id="Phobius"/>
    </source>
</evidence>